<organism evidence="1 2">
    <name type="scientific">Antarcticirhabdus aurantiaca</name>
    <dbReference type="NCBI Taxonomy" id="2606717"/>
    <lineage>
        <taxon>Bacteria</taxon>
        <taxon>Pseudomonadati</taxon>
        <taxon>Pseudomonadota</taxon>
        <taxon>Alphaproteobacteria</taxon>
        <taxon>Hyphomicrobiales</taxon>
        <taxon>Aurantimonadaceae</taxon>
        <taxon>Antarcticirhabdus</taxon>
    </lineage>
</organism>
<gene>
    <name evidence="1" type="ORF">OXU80_03905</name>
</gene>
<evidence type="ECO:0000313" key="2">
    <source>
        <dbReference type="Proteomes" id="UP001163223"/>
    </source>
</evidence>
<dbReference type="EMBL" id="CP113520">
    <property type="protein sequence ID" value="WAJ29391.1"/>
    <property type="molecule type" value="Genomic_DNA"/>
</dbReference>
<proteinExistence type="predicted"/>
<accession>A0ACD4NR45</accession>
<dbReference type="Proteomes" id="UP001163223">
    <property type="component" value="Chromosome"/>
</dbReference>
<name>A0ACD4NR45_9HYPH</name>
<sequence>MGDSLAFATRAAAAASPTSASRPANLRLTRRGLLGTGLTIAFALSPLGRKVWAQGGEQPSLRAIEGQVEGGDTGDAFQGFAPGGFVRIDPAGKISLLIPNIEMGQGIHTAEAMLIAEELEVGLDQVTVLPAPPDEALYKQPLLQSQTTGGSTSIRSTWVPLREAGAAARTMLIQAAAQRWGLDPAELLAARGVVSTPDGARSATYAELVEDAAKLPIPTDVPLKDPARFTLIGTPAPRVEGREKTDGTAVFGIDVRVDGMRIATVSACPIFGGKLGSVDEAAARAVPGVRDVVKLDNAVAVTGDHYWAARQGVDALSIQWQEGPNAGLDTDALFADLKAASETGKPILAKEEGQAQAAFDAAPKKVEAVYQLPFLAHATMEPINCLVHVREGECEIWCGTQVPTAAQASAAKILNLPPEKVILHNQLIGGGFGRRLEADYVAQAVEIARQVDYPVKVVWSREEDFAHDLYRPAYYDRIAAGLGEDGMPLAWIDHVTGGSVLGSYLPTGLPDGTLDSDAVEGAAEPPYGFPALLVDWVRKDPPVPVSWWRGVGPTHNIFVVESFMDEVALAAGKDPVEYRTALLARNLRAAGVLKLAADKAGWDPAAAKVAGEGRGVALHLSFGSYIAVILDVAVTPEGAVQLKRAVAAVDCGHVVNPDTIRAQVEGGLLFGLSAALYNGITVENGRVVQTSFDEYGQLRMNESIPVEVHIVPSTEEPGGMGETATVSAAPALGNAIFAATGKRLRSLPFVPQLSAGS</sequence>
<protein>
    <submittedName>
        <fullName evidence="1">Xanthine dehydrogenase family protein molybdopterin-binding subunit</fullName>
    </submittedName>
</protein>
<keyword evidence="2" id="KW-1185">Reference proteome</keyword>
<reference evidence="1" key="1">
    <citation type="submission" date="2022-11" db="EMBL/GenBank/DDBJ databases">
        <title>beta-Carotene-producing bacterium, Jeongeuplla avenae sp. nov., alleviates the salt stress of Arabidopsis seedlings.</title>
        <authorList>
            <person name="Jiang L."/>
            <person name="Lee J."/>
        </authorList>
    </citation>
    <scope>NUCLEOTIDE SEQUENCE</scope>
    <source>
        <strain evidence="1">DY_R2A_6</strain>
    </source>
</reference>
<evidence type="ECO:0000313" key="1">
    <source>
        <dbReference type="EMBL" id="WAJ29391.1"/>
    </source>
</evidence>